<dbReference type="CDD" id="cd06530">
    <property type="entry name" value="S26_SPase_I"/>
    <property type="match status" value="1"/>
</dbReference>
<keyword evidence="5 7" id="KW-0378">Hydrolase</keyword>
<feature type="compositionally biased region" description="Basic and acidic residues" evidence="8">
    <location>
        <begin position="60"/>
        <end position="75"/>
    </location>
</feature>
<dbReference type="PRINTS" id="PR00727">
    <property type="entry name" value="LEADERPTASE"/>
</dbReference>
<accession>A0A261F697</accession>
<dbReference type="GO" id="GO:0006465">
    <property type="term" value="P:signal peptide processing"/>
    <property type="evidence" value="ECO:0007669"/>
    <property type="project" value="InterPro"/>
</dbReference>
<keyword evidence="7" id="KW-0812">Transmembrane</keyword>
<dbReference type="EC" id="3.4.21.89" evidence="4 7"/>
<evidence type="ECO:0000256" key="8">
    <source>
        <dbReference type="SAM" id="MobiDB-lite"/>
    </source>
</evidence>
<feature type="active site" evidence="6">
    <location>
        <position position="143"/>
    </location>
</feature>
<comment type="caution">
    <text evidence="10">The sequence shown here is derived from an EMBL/GenBank/DDBJ whole genome shotgun (WGS) entry which is preliminary data.</text>
</comment>
<comment type="subcellular location">
    <subcellularLocation>
        <location evidence="2">Cell membrane</location>
        <topology evidence="2">Single-pass type II membrane protein</topology>
    </subcellularLocation>
    <subcellularLocation>
        <location evidence="7">Membrane</location>
        <topology evidence="7">Single-pass type II membrane protein</topology>
    </subcellularLocation>
</comment>
<dbReference type="Gene3D" id="2.10.109.10">
    <property type="entry name" value="Umud Fragment, subunit A"/>
    <property type="match status" value="1"/>
</dbReference>
<dbReference type="InterPro" id="IPR000223">
    <property type="entry name" value="Pept_S26A_signal_pept_1"/>
</dbReference>
<evidence type="ECO:0000259" key="9">
    <source>
        <dbReference type="Pfam" id="PF10502"/>
    </source>
</evidence>
<sequence>MGHPGLASGVLRIQTRQRLKATDMTNQPRRASSSKRRAQMRWSAEETLRPHKAHPTRQVRQYESRRSLREKAKREAEQTREPFEWAASVDYIPHHSTGERILTKRDRRVLNALDFTLYFIVPLVVLLVLRFVVFGLFIIPSGSMENTLMVGDRIITRNIGVSAQSLQRGDVIVFSDDSHWLSESTIEAAASATHNFGIGSGKNYLVKRLIGMPGDVVASEGHGAPVTVNGVALDESAYLKSGVQPSEQAFSVTVPAGSVFVLGDNRANSADSRYHLNDGNSGCVRFSSITGIGMAVFWPYADWKTLNNGRAVFESVGL</sequence>
<dbReference type="PANTHER" id="PTHR43390">
    <property type="entry name" value="SIGNAL PEPTIDASE I"/>
    <property type="match status" value="1"/>
</dbReference>
<dbReference type="GO" id="GO:0004252">
    <property type="term" value="F:serine-type endopeptidase activity"/>
    <property type="evidence" value="ECO:0007669"/>
    <property type="project" value="InterPro"/>
</dbReference>
<evidence type="ECO:0000313" key="11">
    <source>
        <dbReference type="Proteomes" id="UP000243657"/>
    </source>
</evidence>
<comment type="similarity">
    <text evidence="3 7">Belongs to the peptidase S26 family.</text>
</comment>
<feature type="region of interest" description="Disordered" evidence="8">
    <location>
        <begin position="1"/>
        <end position="75"/>
    </location>
</feature>
<keyword evidence="7" id="KW-0472">Membrane</keyword>
<feature type="transmembrane region" description="Helical" evidence="7">
    <location>
        <begin position="115"/>
        <end position="139"/>
    </location>
</feature>
<dbReference type="AlphaFoldDB" id="A0A261F697"/>
<comment type="catalytic activity">
    <reaction evidence="1 7">
        <text>Cleavage of hydrophobic, N-terminal signal or leader sequences from secreted and periplasmic proteins.</text>
        <dbReference type="EC" id="3.4.21.89"/>
    </reaction>
</comment>
<evidence type="ECO:0000313" key="10">
    <source>
        <dbReference type="EMBL" id="OZG54641.1"/>
    </source>
</evidence>
<dbReference type="Pfam" id="PF10502">
    <property type="entry name" value="Peptidase_S26"/>
    <property type="match status" value="1"/>
</dbReference>
<evidence type="ECO:0000256" key="5">
    <source>
        <dbReference type="ARBA" id="ARBA00022801"/>
    </source>
</evidence>
<keyword evidence="11" id="KW-1185">Reference proteome</keyword>
<dbReference type="GO" id="GO:0009003">
    <property type="term" value="F:signal peptidase activity"/>
    <property type="evidence" value="ECO:0007669"/>
    <property type="project" value="UniProtKB-EC"/>
</dbReference>
<dbReference type="Proteomes" id="UP000243657">
    <property type="component" value="Unassembled WGS sequence"/>
</dbReference>
<evidence type="ECO:0000256" key="2">
    <source>
        <dbReference type="ARBA" id="ARBA00004401"/>
    </source>
</evidence>
<dbReference type="InterPro" id="IPR036286">
    <property type="entry name" value="LexA/Signal_pep-like_sf"/>
</dbReference>
<dbReference type="SUPFAM" id="SSF51306">
    <property type="entry name" value="LexA/Signal peptidase"/>
    <property type="match status" value="1"/>
</dbReference>
<keyword evidence="7" id="KW-0645">Protease</keyword>
<dbReference type="NCBIfam" id="TIGR02227">
    <property type="entry name" value="sigpep_I_bact"/>
    <property type="match status" value="1"/>
</dbReference>
<name>A0A261F697_9BIFI</name>
<proteinExistence type="inferred from homology"/>
<dbReference type="InterPro" id="IPR019533">
    <property type="entry name" value="Peptidase_S26"/>
</dbReference>
<dbReference type="GO" id="GO:0005886">
    <property type="term" value="C:plasma membrane"/>
    <property type="evidence" value="ECO:0007669"/>
    <property type="project" value="UniProtKB-SubCell"/>
</dbReference>
<keyword evidence="7" id="KW-1133">Transmembrane helix</keyword>
<evidence type="ECO:0000256" key="6">
    <source>
        <dbReference type="PIRSR" id="PIRSR600223-1"/>
    </source>
</evidence>
<dbReference type="PANTHER" id="PTHR43390:SF1">
    <property type="entry name" value="CHLOROPLAST PROCESSING PEPTIDASE"/>
    <property type="match status" value="1"/>
</dbReference>
<organism evidence="10 11">
    <name type="scientific">Alloscardovia macacae</name>
    <dbReference type="NCBI Taxonomy" id="1160091"/>
    <lineage>
        <taxon>Bacteria</taxon>
        <taxon>Bacillati</taxon>
        <taxon>Actinomycetota</taxon>
        <taxon>Actinomycetes</taxon>
        <taxon>Bifidobacteriales</taxon>
        <taxon>Bifidobacteriaceae</taxon>
        <taxon>Alloscardovia</taxon>
    </lineage>
</organism>
<dbReference type="InterPro" id="IPR019758">
    <property type="entry name" value="Pept_S26A_signal_pept_1_CS"/>
</dbReference>
<dbReference type="EMBL" id="MWWT01000002">
    <property type="protein sequence ID" value="OZG54641.1"/>
    <property type="molecule type" value="Genomic_DNA"/>
</dbReference>
<evidence type="ECO:0000256" key="1">
    <source>
        <dbReference type="ARBA" id="ARBA00000677"/>
    </source>
</evidence>
<reference evidence="10 11" key="1">
    <citation type="journal article" date="2017" name="BMC Genomics">
        <title>Comparative genomic and phylogenomic analyses of the Bifidobacteriaceae family.</title>
        <authorList>
            <person name="Lugli G.A."/>
            <person name="Milani C."/>
            <person name="Turroni F."/>
            <person name="Duranti S."/>
            <person name="Mancabelli L."/>
            <person name="Mangifesta M."/>
            <person name="Ferrario C."/>
            <person name="Modesto M."/>
            <person name="Mattarelli P."/>
            <person name="Jiri K."/>
            <person name="van Sinderen D."/>
            <person name="Ventura M."/>
        </authorList>
    </citation>
    <scope>NUCLEOTIDE SEQUENCE [LARGE SCALE GENOMIC DNA]</scope>
    <source>
        <strain evidence="10 11">DSM 24762</strain>
    </source>
</reference>
<evidence type="ECO:0000256" key="4">
    <source>
        <dbReference type="ARBA" id="ARBA00013208"/>
    </source>
</evidence>
<gene>
    <name evidence="10" type="ORF">ALMA_0449</name>
</gene>
<dbReference type="PROSITE" id="PS00761">
    <property type="entry name" value="SPASE_I_3"/>
    <property type="match status" value="1"/>
</dbReference>
<evidence type="ECO:0000256" key="7">
    <source>
        <dbReference type="RuleBase" id="RU362042"/>
    </source>
</evidence>
<evidence type="ECO:0000256" key="3">
    <source>
        <dbReference type="ARBA" id="ARBA00009370"/>
    </source>
</evidence>
<protein>
    <recommendedName>
        <fullName evidence="4 7">Signal peptidase I</fullName>
        <ecNumber evidence="4 7">3.4.21.89</ecNumber>
    </recommendedName>
</protein>
<feature type="domain" description="Peptidase S26" evidence="9">
    <location>
        <begin position="116"/>
        <end position="298"/>
    </location>
</feature>
<feature type="active site" evidence="6">
    <location>
        <position position="207"/>
    </location>
</feature>